<evidence type="ECO:0000313" key="3">
    <source>
        <dbReference type="EMBL" id="MCK8612003.1"/>
    </source>
</evidence>
<dbReference type="Gene3D" id="1.20.59.10">
    <property type="entry name" value="Chorismate mutase"/>
    <property type="match status" value="1"/>
</dbReference>
<feature type="domain" description="Chorismate mutase" evidence="2">
    <location>
        <begin position="1"/>
        <end position="81"/>
    </location>
</feature>
<keyword evidence="4" id="KW-1185">Reference proteome</keyword>
<dbReference type="EMBL" id="JAJIAR010000012">
    <property type="protein sequence ID" value="MCK8612003.1"/>
    <property type="molecule type" value="Genomic_DNA"/>
</dbReference>
<dbReference type="Proteomes" id="UP001522816">
    <property type="component" value="Unassembled WGS sequence"/>
</dbReference>
<proteinExistence type="predicted"/>
<reference evidence="3 4" key="1">
    <citation type="submission" date="2021-11" db="EMBL/GenBank/DDBJ databases">
        <title>Comparative genomics of bee honey and flower isolates.</title>
        <authorList>
            <person name="Bechtner J.D."/>
            <person name="Gallus M.K."/>
            <person name="Ehrmann M."/>
        </authorList>
    </citation>
    <scope>NUCLEOTIDE SEQUENCE [LARGE SCALE GENOMIC DNA]</scope>
    <source>
        <strain evidence="3 4">7</strain>
    </source>
</reference>
<dbReference type="RefSeq" id="WP_138726677.1">
    <property type="nucleotide sequence ID" value="NZ_JAJIAR010000012.1"/>
</dbReference>
<dbReference type="NCBIfam" id="TIGR01808">
    <property type="entry name" value="CM_M_hiGC-arch"/>
    <property type="match status" value="1"/>
</dbReference>
<gene>
    <name evidence="3" type="ORF">LNP10_05740</name>
</gene>
<dbReference type="InterPro" id="IPR051331">
    <property type="entry name" value="Chorismate_mutase-related"/>
</dbReference>
<evidence type="ECO:0000259" key="2">
    <source>
        <dbReference type="PROSITE" id="PS51168"/>
    </source>
</evidence>
<dbReference type="PANTHER" id="PTHR38041">
    <property type="entry name" value="CHORISMATE MUTASE"/>
    <property type="match status" value="1"/>
</dbReference>
<dbReference type="InterPro" id="IPR010958">
    <property type="entry name" value="Chorismate_mutase_highGC-bac"/>
</dbReference>
<dbReference type="SUPFAM" id="SSF48600">
    <property type="entry name" value="Chorismate mutase II"/>
    <property type="match status" value="1"/>
</dbReference>
<comment type="caution">
    <text evidence="3">The sequence shown here is derived from an EMBL/GenBank/DDBJ whole genome shotgun (WGS) entry which is preliminary data.</text>
</comment>
<dbReference type="EC" id="5.4.99.5" evidence="3"/>
<sequence length="81" mass="9585">MELNEIRKDITKIDTEIIELLKQRFTLCQQVGEIKRANNLPILDEKREQEILAEIELMTPKFAEEIKAVFKEIMQQAKNIE</sequence>
<dbReference type="SMART" id="SM00830">
    <property type="entry name" value="CM_2"/>
    <property type="match status" value="1"/>
</dbReference>
<accession>A0ABT0HYK1</accession>
<evidence type="ECO:0000256" key="1">
    <source>
        <dbReference type="ARBA" id="ARBA00023235"/>
    </source>
</evidence>
<dbReference type="PANTHER" id="PTHR38041:SF1">
    <property type="entry name" value="CHORISMATE MUTASE"/>
    <property type="match status" value="1"/>
</dbReference>
<dbReference type="InterPro" id="IPR036263">
    <property type="entry name" value="Chorismate_II_sf"/>
</dbReference>
<dbReference type="InterPro" id="IPR002701">
    <property type="entry name" value="CM_II_prokaryot"/>
</dbReference>
<evidence type="ECO:0000313" key="4">
    <source>
        <dbReference type="Proteomes" id="UP001522816"/>
    </source>
</evidence>
<organism evidence="3 4">
    <name type="scientific">Apilactobacillus nanyangensis</name>
    <dbReference type="NCBI Taxonomy" id="2799579"/>
    <lineage>
        <taxon>Bacteria</taxon>
        <taxon>Bacillati</taxon>
        <taxon>Bacillota</taxon>
        <taxon>Bacilli</taxon>
        <taxon>Lactobacillales</taxon>
        <taxon>Lactobacillaceae</taxon>
        <taxon>Apilactobacillus</taxon>
    </lineage>
</organism>
<name>A0ABT0HYK1_9LACO</name>
<protein>
    <submittedName>
        <fullName evidence="3">Chorismate mutase</fullName>
        <ecNumber evidence="3">5.4.99.5</ecNumber>
    </submittedName>
</protein>
<keyword evidence="1 3" id="KW-0413">Isomerase</keyword>
<dbReference type="GO" id="GO:0004106">
    <property type="term" value="F:chorismate mutase activity"/>
    <property type="evidence" value="ECO:0007669"/>
    <property type="project" value="UniProtKB-EC"/>
</dbReference>
<dbReference type="InterPro" id="IPR036979">
    <property type="entry name" value="CM_dom_sf"/>
</dbReference>
<dbReference type="Pfam" id="PF01817">
    <property type="entry name" value="CM_2"/>
    <property type="match status" value="1"/>
</dbReference>
<dbReference type="PROSITE" id="PS51168">
    <property type="entry name" value="CHORISMATE_MUT_2"/>
    <property type="match status" value="1"/>
</dbReference>